<reference evidence="2 3" key="1">
    <citation type="submission" date="2019-01" db="EMBL/GenBank/DDBJ databases">
        <title>Genome sequencing of strain FW100M-2.</title>
        <authorList>
            <person name="Heo J."/>
            <person name="Kim S.-J."/>
            <person name="Kim J.-S."/>
            <person name="Hong S.-B."/>
            <person name="Kwon S.-W."/>
        </authorList>
    </citation>
    <scope>NUCLEOTIDE SEQUENCE [LARGE SCALE GENOMIC DNA]</scope>
    <source>
        <strain evidence="2 3">FW100M-2</strain>
    </source>
</reference>
<keyword evidence="3" id="KW-1185">Reference proteome</keyword>
<dbReference type="OrthoDB" id="423921at2"/>
<dbReference type="SUPFAM" id="SSF55729">
    <property type="entry name" value="Acyl-CoA N-acyltransferases (Nat)"/>
    <property type="match status" value="1"/>
</dbReference>
<dbReference type="Gene3D" id="3.40.630.30">
    <property type="match status" value="1"/>
</dbReference>
<sequence>MPHIKSQSQPCEPQLTVVPMDAAHARHVCSWRYESPYNLYGWPAWEQMERDEFEFGSAAIRESQYVSIVTDKQELAGFGQLFPMAGVTRLGMGLRPDFCGQGLGAQLALLLAHEALKRKPDHEVDLEVLTWNERAIRAYTKAGFLITDTYFRPTPEGEAEFHCMVFQPQHCRPE</sequence>
<dbReference type="InterPro" id="IPR000182">
    <property type="entry name" value="GNAT_dom"/>
</dbReference>
<dbReference type="EMBL" id="CP035492">
    <property type="protein sequence ID" value="QAY67376.1"/>
    <property type="molecule type" value="Genomic_DNA"/>
</dbReference>
<feature type="domain" description="N-acetyltransferase" evidence="1">
    <location>
        <begin position="15"/>
        <end position="170"/>
    </location>
</feature>
<name>A0A4P6EX98_9BACL</name>
<dbReference type="PROSITE" id="PS51186">
    <property type="entry name" value="GNAT"/>
    <property type="match status" value="1"/>
</dbReference>
<protein>
    <submittedName>
        <fullName evidence="2">GNAT family N-acetyltransferase</fullName>
    </submittedName>
</protein>
<keyword evidence="2" id="KW-0808">Transferase</keyword>
<dbReference type="Pfam" id="PF00583">
    <property type="entry name" value="Acetyltransf_1"/>
    <property type="match status" value="1"/>
</dbReference>
<dbReference type="KEGG" id="pprt:ET464_14220"/>
<organism evidence="2 3">
    <name type="scientific">Paenibacillus protaetiae</name>
    <dbReference type="NCBI Taxonomy" id="2509456"/>
    <lineage>
        <taxon>Bacteria</taxon>
        <taxon>Bacillati</taxon>
        <taxon>Bacillota</taxon>
        <taxon>Bacilli</taxon>
        <taxon>Bacillales</taxon>
        <taxon>Paenibacillaceae</taxon>
        <taxon>Paenibacillus</taxon>
    </lineage>
</organism>
<evidence type="ECO:0000313" key="3">
    <source>
        <dbReference type="Proteomes" id="UP000293568"/>
    </source>
</evidence>
<evidence type="ECO:0000259" key="1">
    <source>
        <dbReference type="PROSITE" id="PS51186"/>
    </source>
</evidence>
<dbReference type="InterPro" id="IPR016181">
    <property type="entry name" value="Acyl_CoA_acyltransferase"/>
</dbReference>
<dbReference type="AlphaFoldDB" id="A0A4P6EX98"/>
<accession>A0A4P6EX98</accession>
<dbReference type="Proteomes" id="UP000293568">
    <property type="component" value="Chromosome"/>
</dbReference>
<dbReference type="RefSeq" id="WP_129441961.1">
    <property type="nucleotide sequence ID" value="NZ_CP035492.1"/>
</dbReference>
<gene>
    <name evidence="2" type="ORF">ET464_14220</name>
</gene>
<dbReference type="GO" id="GO:0016747">
    <property type="term" value="F:acyltransferase activity, transferring groups other than amino-acyl groups"/>
    <property type="evidence" value="ECO:0007669"/>
    <property type="project" value="InterPro"/>
</dbReference>
<evidence type="ECO:0000313" key="2">
    <source>
        <dbReference type="EMBL" id="QAY67376.1"/>
    </source>
</evidence>
<proteinExistence type="predicted"/>